<dbReference type="InterPro" id="IPR017907">
    <property type="entry name" value="Znf_RING_CS"/>
</dbReference>
<feature type="compositionally biased region" description="Basic and acidic residues" evidence="5">
    <location>
        <begin position="1176"/>
        <end position="1194"/>
    </location>
</feature>
<feature type="compositionally biased region" description="Acidic residues" evidence="5">
    <location>
        <begin position="1233"/>
        <end position="1242"/>
    </location>
</feature>
<dbReference type="PROSITE" id="PS50089">
    <property type="entry name" value="ZF_RING_2"/>
    <property type="match status" value="1"/>
</dbReference>
<name>A0ABD0J8N0_9CAEN</name>
<dbReference type="SMART" id="SM00184">
    <property type="entry name" value="RING"/>
    <property type="match status" value="1"/>
</dbReference>
<feature type="compositionally biased region" description="Basic and acidic residues" evidence="5">
    <location>
        <begin position="593"/>
        <end position="609"/>
    </location>
</feature>
<feature type="compositionally biased region" description="Basic and acidic residues" evidence="5">
    <location>
        <begin position="1028"/>
        <end position="1066"/>
    </location>
</feature>
<dbReference type="CDD" id="cd19757">
    <property type="entry name" value="Bbox1"/>
    <property type="match status" value="1"/>
</dbReference>
<organism evidence="7 8">
    <name type="scientific">Batillaria attramentaria</name>
    <dbReference type="NCBI Taxonomy" id="370345"/>
    <lineage>
        <taxon>Eukaryota</taxon>
        <taxon>Metazoa</taxon>
        <taxon>Spiralia</taxon>
        <taxon>Lophotrochozoa</taxon>
        <taxon>Mollusca</taxon>
        <taxon>Gastropoda</taxon>
        <taxon>Caenogastropoda</taxon>
        <taxon>Sorbeoconcha</taxon>
        <taxon>Cerithioidea</taxon>
        <taxon>Batillariidae</taxon>
        <taxon>Batillaria</taxon>
    </lineage>
</organism>
<dbReference type="Proteomes" id="UP001519460">
    <property type="component" value="Unassembled WGS sequence"/>
</dbReference>
<evidence type="ECO:0000313" key="8">
    <source>
        <dbReference type="Proteomes" id="UP001519460"/>
    </source>
</evidence>
<feature type="domain" description="RING-type" evidence="6">
    <location>
        <begin position="17"/>
        <end position="55"/>
    </location>
</feature>
<feature type="compositionally biased region" description="Low complexity" evidence="5">
    <location>
        <begin position="996"/>
        <end position="1016"/>
    </location>
</feature>
<accession>A0ABD0J8N0</accession>
<evidence type="ECO:0000256" key="4">
    <source>
        <dbReference type="PROSITE-ProRule" id="PRU00175"/>
    </source>
</evidence>
<feature type="compositionally biased region" description="Low complexity" evidence="5">
    <location>
        <begin position="518"/>
        <end position="561"/>
    </location>
</feature>
<reference evidence="7 8" key="1">
    <citation type="journal article" date="2023" name="Sci. Data">
        <title>Genome assembly of the Korean intertidal mud-creeper Batillaria attramentaria.</title>
        <authorList>
            <person name="Patra A.K."/>
            <person name="Ho P.T."/>
            <person name="Jun S."/>
            <person name="Lee S.J."/>
            <person name="Kim Y."/>
            <person name="Won Y.J."/>
        </authorList>
    </citation>
    <scope>NUCLEOTIDE SEQUENCE [LARGE SCALE GENOMIC DNA]</scope>
    <source>
        <strain evidence="7">Wonlab-2016</strain>
    </source>
</reference>
<dbReference type="GO" id="GO:0008270">
    <property type="term" value="F:zinc ion binding"/>
    <property type="evidence" value="ECO:0007669"/>
    <property type="project" value="UniProtKB-KW"/>
</dbReference>
<gene>
    <name evidence="7" type="ORF">BaRGS_00037458</name>
</gene>
<feature type="compositionally biased region" description="Polar residues" evidence="5">
    <location>
        <begin position="437"/>
        <end position="451"/>
    </location>
</feature>
<feature type="compositionally biased region" description="Polar residues" evidence="5">
    <location>
        <begin position="1077"/>
        <end position="1095"/>
    </location>
</feature>
<dbReference type="InterPro" id="IPR013083">
    <property type="entry name" value="Znf_RING/FYVE/PHD"/>
</dbReference>
<feature type="compositionally biased region" description="Polar residues" evidence="5">
    <location>
        <begin position="1104"/>
        <end position="1124"/>
    </location>
</feature>
<dbReference type="PROSITE" id="PS00518">
    <property type="entry name" value="ZF_RING_1"/>
    <property type="match status" value="1"/>
</dbReference>
<feature type="region of interest" description="Disordered" evidence="5">
    <location>
        <begin position="636"/>
        <end position="777"/>
    </location>
</feature>
<dbReference type="Gene3D" id="3.30.40.10">
    <property type="entry name" value="Zinc/RING finger domain, C3HC4 (zinc finger)"/>
    <property type="match status" value="1"/>
</dbReference>
<evidence type="ECO:0000313" key="7">
    <source>
        <dbReference type="EMBL" id="KAK7465971.1"/>
    </source>
</evidence>
<evidence type="ECO:0000256" key="2">
    <source>
        <dbReference type="ARBA" id="ARBA00022771"/>
    </source>
</evidence>
<feature type="compositionally biased region" description="Basic and acidic residues" evidence="5">
    <location>
        <begin position="949"/>
        <end position="984"/>
    </location>
</feature>
<feature type="compositionally biased region" description="Basic and acidic residues" evidence="5">
    <location>
        <begin position="657"/>
        <end position="737"/>
    </location>
</feature>
<comment type="caution">
    <text evidence="7">The sequence shown here is derived from an EMBL/GenBank/DDBJ whole genome shotgun (WGS) entry which is preliminary data.</text>
</comment>
<protein>
    <recommendedName>
        <fullName evidence="6">RING-type domain-containing protein</fullName>
    </recommendedName>
</protein>
<feature type="region of interest" description="Disordered" evidence="5">
    <location>
        <begin position="1294"/>
        <end position="1522"/>
    </location>
</feature>
<feature type="compositionally biased region" description="Basic and acidic residues" evidence="5">
    <location>
        <begin position="1143"/>
        <end position="1160"/>
    </location>
</feature>
<feature type="compositionally biased region" description="Basic and acidic residues" evidence="5">
    <location>
        <begin position="745"/>
        <end position="776"/>
    </location>
</feature>
<keyword evidence="1" id="KW-0479">Metal-binding</keyword>
<feature type="region of interest" description="Disordered" evidence="5">
    <location>
        <begin position="340"/>
        <end position="361"/>
    </location>
</feature>
<evidence type="ECO:0000259" key="6">
    <source>
        <dbReference type="PROSITE" id="PS50089"/>
    </source>
</evidence>
<dbReference type="SUPFAM" id="SSF57850">
    <property type="entry name" value="RING/U-box"/>
    <property type="match status" value="1"/>
</dbReference>
<feature type="compositionally biased region" description="Basic and acidic residues" evidence="5">
    <location>
        <begin position="1344"/>
        <end position="1373"/>
    </location>
</feature>
<feature type="region of interest" description="Disordered" evidence="5">
    <location>
        <begin position="418"/>
        <end position="623"/>
    </location>
</feature>
<feature type="compositionally biased region" description="Basic and acidic residues" evidence="5">
    <location>
        <begin position="481"/>
        <end position="505"/>
    </location>
</feature>
<keyword evidence="3" id="KW-0862">Zinc</keyword>
<feature type="compositionally biased region" description="Basic and acidic residues" evidence="5">
    <location>
        <begin position="1425"/>
        <end position="1489"/>
    </location>
</feature>
<feature type="non-terminal residue" evidence="7">
    <location>
        <position position="1648"/>
    </location>
</feature>
<dbReference type="InterPro" id="IPR001841">
    <property type="entry name" value="Znf_RING"/>
</dbReference>
<evidence type="ECO:0000256" key="5">
    <source>
        <dbReference type="SAM" id="MobiDB-lite"/>
    </source>
</evidence>
<evidence type="ECO:0000256" key="3">
    <source>
        <dbReference type="ARBA" id="ARBA00022833"/>
    </source>
</evidence>
<feature type="compositionally biased region" description="Polar residues" evidence="5">
    <location>
        <begin position="1319"/>
        <end position="1328"/>
    </location>
</feature>
<feature type="compositionally biased region" description="Basic and acidic residues" evidence="5">
    <location>
        <begin position="1252"/>
        <end position="1268"/>
    </location>
</feature>
<proteinExistence type="predicted"/>
<dbReference type="CDD" id="cd16449">
    <property type="entry name" value="RING-HC"/>
    <property type="match status" value="1"/>
</dbReference>
<keyword evidence="2 4" id="KW-0863">Zinc-finger</keyword>
<feature type="compositionally biased region" description="Acidic residues" evidence="5">
    <location>
        <begin position="610"/>
        <end position="623"/>
    </location>
</feature>
<evidence type="ECO:0000256" key="1">
    <source>
        <dbReference type="ARBA" id="ARBA00022723"/>
    </source>
</evidence>
<sequence length="1648" mass="183126">NITMASSSASHQSFTDCTHCKSLCLGPTILPCGHIICRKCLRQILEGLDPTCPSCGHGVPRDPGQTVSEVVDQLSKDLILEELVNEQLAQKGDFRCIACPSRIAEKVCLDCGDAFCDSCSWSHCDSKRPDVHVLQDLPMNFDTSQTTTPANSRPGSLNPRKAARDLKETLKTETGLLKAKVSQVKKAVRTVSDVIADLQEVKDGLHQKEELLTTYTIGLSSVPDARAIFPRLERVRADCAPPPSTALKELKRRAKTLAADQYIGGSDQTWPSIILTGQSRFEAARRTSEWSVLSHATAQMDFSSEESDATDSDEFFAPDVAELSEVPFPQHHVEVVIRKERTPSEGESSSAVPGEAKPKRMTKTERLVAIPHSTTINMPDVGLVGVQEILDTAIQHAVENVLIAKIDWGNNSGSFQLSDKETKRWSGHLNPEAKQDGPQQEENSQTESPATDNKETTEGDAQLLNGEHADAPMEQEEDRENVEREDAQQEKDTDRHEDEKEDTHPDGNVQEELQANKQADITAPQTDTTTSQTDTTTSQTDTTTPQTDTTTPQIDTTAPQINGGLDSQENQQEDDGVDQQDIARAIEQALDADGDRNEDRETETAREETNGEQDMDDDVEIDQDMYRVQIRLKEAAEVKANEKPGFEDQAEGQETDQEQKREGEEEINQEKTHEEEQTAQEHAKTGEEDHEKAQEQEQEPREDPGKEQSEREHQMETDEAAEREHEKGEQQEQKEGTEQETQQDVEVHEEKDKEERQETQKVLDKELTKEPPHKPENTINFIVRPEKKKPKLVGEVVKQMGEGVLPRVVERLFEEFHVRLLGVDCGLNFLMETPVAQWAAVLERQEEVQQILGELFPSNTVDSWAEVKQCSPTYGGWHTRIGQPLPVQMLPRNGPVEERKGGVISGHQLSDGEPSLTEDIGPVAESTPRRTHREAETVGETNTQQEEATEGRKETHSAHETINRYDIPDSAPDLKNDSSPREDVTPEQGKGDVYAEEQTSQSEQVSEVQQEGLQEGATNMPAVQQESIPKEFTKQHEEIRAAEDTAKDKETSPRHETTLEEAHAEGESLSTEKAGLQQKTTLPEETSAENVSSLRSQEDMNHQAEPSPNEDTSQSKGISPSEGVNENADKGTEVETTSTGETGPRDKVTLTEEGGSKEESGLAEETGPEDETTPEESPKEETRTTEETGPKEEITTTEEATPTAGEVSINTTNQHEESTPFTAEKTAPHEDVYPESDTDSEDGATPTEYTFVDDHDGPGRETGFDRHLTPWGRHSQVPLKEDASHTVKTIFHRQIIPDEESTQVESTTTREEAVRGEGTISTVNGPRESSTEIETGVTIISPKADMDAEDTSHNESSSKDSEATAESKQKEPTSQEQAGPTENVNGLNTSTEEETTSEQIRPSETGPGDTVPDRKLGNGQPRWNSSKDKGSKELFPKETISREAKPDMTAEVDRNPNETSENETKPKDHPKNKIQPKEARPQEINRQELSRNQFSPNGRNPGEMSPKMMSRREAVQAQNSPKILPWSRERNTPREINVRGVNHPRKERLSGHFSRQNRERVLFNPMTATPKRTFLTRPDGDKDSHKDGPGIMAVVTSKDCRYVMTDFRNKTVKISDPSNPAKFYSVKLDAKPLTLATLNNDTVAVTTL</sequence>
<feature type="compositionally biased region" description="Basic and acidic residues" evidence="5">
    <location>
        <begin position="636"/>
        <end position="646"/>
    </location>
</feature>
<keyword evidence="8" id="KW-1185">Reference proteome</keyword>
<feature type="region of interest" description="Disordered" evidence="5">
    <location>
        <begin position="897"/>
        <end position="1282"/>
    </location>
</feature>
<feature type="compositionally biased region" description="Polar residues" evidence="5">
    <location>
        <begin position="1374"/>
        <end position="1388"/>
    </location>
</feature>
<feature type="compositionally biased region" description="Low complexity" evidence="5">
    <location>
        <begin position="1197"/>
        <end position="1206"/>
    </location>
</feature>
<dbReference type="EMBL" id="JACVVK020000562">
    <property type="protein sequence ID" value="KAK7465971.1"/>
    <property type="molecule type" value="Genomic_DNA"/>
</dbReference>
<feature type="non-terminal residue" evidence="7">
    <location>
        <position position="1"/>
    </location>
</feature>